<sequence>MPAASLSTTALVPTRVLNATVTRSGQSCALDVGPLSISAPLPDTIARSPGVLLQASRIRVMRVAWTPAGTDIALVRPKTKPWTVTARTAANSKPPRVNTVPPTRSAASVMPAW</sequence>
<feature type="region of interest" description="Disordered" evidence="1">
    <location>
        <begin position="88"/>
        <end position="113"/>
    </location>
</feature>
<reference evidence="3" key="1">
    <citation type="submission" date="2016-10" db="EMBL/GenBank/DDBJ databases">
        <authorList>
            <person name="Varghese N."/>
            <person name="Submissions S."/>
        </authorList>
    </citation>
    <scope>NUCLEOTIDE SEQUENCE [LARGE SCALE GENOMIC DNA]</scope>
    <source>
        <strain evidence="3">CGMCC 4.3525</strain>
    </source>
</reference>
<organism evidence="2 3">
    <name type="scientific">Lentzea xinjiangensis</name>
    <dbReference type="NCBI Taxonomy" id="402600"/>
    <lineage>
        <taxon>Bacteria</taxon>
        <taxon>Bacillati</taxon>
        <taxon>Actinomycetota</taxon>
        <taxon>Actinomycetes</taxon>
        <taxon>Pseudonocardiales</taxon>
        <taxon>Pseudonocardiaceae</taxon>
        <taxon>Lentzea</taxon>
    </lineage>
</organism>
<dbReference type="RefSeq" id="WP_089957665.1">
    <property type="nucleotide sequence ID" value="NZ_FOFR01000018.1"/>
</dbReference>
<proteinExistence type="predicted"/>
<evidence type="ECO:0000256" key="1">
    <source>
        <dbReference type="SAM" id="MobiDB-lite"/>
    </source>
</evidence>
<name>A0A1H9TLG1_9PSEU</name>
<protein>
    <submittedName>
        <fullName evidence="2">Uncharacterized protein</fullName>
    </submittedName>
</protein>
<evidence type="ECO:0000313" key="2">
    <source>
        <dbReference type="EMBL" id="SER97749.1"/>
    </source>
</evidence>
<keyword evidence="3" id="KW-1185">Reference proteome</keyword>
<accession>A0A1H9TLG1</accession>
<dbReference type="EMBL" id="FOFR01000018">
    <property type="protein sequence ID" value="SER97749.1"/>
    <property type="molecule type" value="Genomic_DNA"/>
</dbReference>
<dbReference type="Proteomes" id="UP000199352">
    <property type="component" value="Unassembled WGS sequence"/>
</dbReference>
<gene>
    <name evidence="2" type="ORF">SAMN05216188_118181</name>
</gene>
<dbReference type="AlphaFoldDB" id="A0A1H9TLG1"/>
<evidence type="ECO:0000313" key="3">
    <source>
        <dbReference type="Proteomes" id="UP000199352"/>
    </source>
</evidence>